<dbReference type="PANTHER" id="PTHR34298">
    <property type="entry name" value="SEGREGATION AND CONDENSATION PROTEIN B"/>
    <property type="match status" value="1"/>
</dbReference>
<evidence type="ECO:0000256" key="2">
    <source>
        <dbReference type="ARBA" id="ARBA00022618"/>
    </source>
</evidence>
<dbReference type="AlphaFoldDB" id="A0A1Q6R298"/>
<dbReference type="InterPro" id="IPR005234">
    <property type="entry name" value="ScpB_csome_segregation"/>
</dbReference>
<proteinExistence type="predicted"/>
<dbReference type="GO" id="GO:0051304">
    <property type="term" value="P:chromosome separation"/>
    <property type="evidence" value="ECO:0007669"/>
    <property type="project" value="InterPro"/>
</dbReference>
<evidence type="ECO:0000313" key="6">
    <source>
        <dbReference type="Proteomes" id="UP000186777"/>
    </source>
</evidence>
<dbReference type="RefSeq" id="WP_021721014.1">
    <property type="nucleotide sequence ID" value="NZ_DBEZXK010000111.1"/>
</dbReference>
<dbReference type="Gene3D" id="1.10.10.10">
    <property type="entry name" value="Winged helix-like DNA-binding domain superfamily/Winged helix DNA-binding domain"/>
    <property type="match status" value="2"/>
</dbReference>
<name>A0A1Q6R298_9FIRM</name>
<dbReference type="EMBL" id="MNTG01000044">
    <property type="protein sequence ID" value="OLA36504.1"/>
    <property type="molecule type" value="Genomic_DNA"/>
</dbReference>
<evidence type="ECO:0000256" key="3">
    <source>
        <dbReference type="ARBA" id="ARBA00022829"/>
    </source>
</evidence>
<dbReference type="Proteomes" id="UP000186777">
    <property type="component" value="Unassembled WGS sequence"/>
</dbReference>
<evidence type="ECO:0000313" key="5">
    <source>
        <dbReference type="EMBL" id="OLA36504.1"/>
    </source>
</evidence>
<dbReference type="InterPro" id="IPR036390">
    <property type="entry name" value="WH_DNA-bd_sf"/>
</dbReference>
<reference evidence="5 6" key="1">
    <citation type="journal article" date="2016" name="Nat. Biotechnol.">
        <title>Measurement of bacterial replication rates in microbial communities.</title>
        <authorList>
            <person name="Brown C.T."/>
            <person name="Olm M.R."/>
            <person name="Thomas B.C."/>
            <person name="Banfield J.F."/>
        </authorList>
    </citation>
    <scope>NUCLEOTIDE SEQUENCE [LARGE SCALE GENOMIC DNA]</scope>
    <source>
        <strain evidence="5">46_33</strain>
    </source>
</reference>
<dbReference type="InterPro" id="IPR036388">
    <property type="entry name" value="WH-like_DNA-bd_sf"/>
</dbReference>
<dbReference type="SUPFAM" id="SSF46785">
    <property type="entry name" value="Winged helix' DNA-binding domain"/>
    <property type="match status" value="2"/>
</dbReference>
<dbReference type="STRING" id="626940.BHW43_09325"/>
<keyword evidence="4" id="KW-0131">Cell cycle</keyword>
<sequence length="192" mass="21094">MYLDKMTGALEAVLFAAGEPVSVAELADLLQLEKPQVWELVSELKQSYEAESRGLMLRETAGCFQLVTKPVYYSILLGLGRKKEVKLTNASLETLAIVAFKQPVTRAEMEAIRGVKVDGVLNTLLDLGLVVEAGRKKALGNPILYATTEKFLMVFGLNSLEELPPLETKPEDEAEAAQQVLQLDNTLEAKEN</sequence>
<evidence type="ECO:0000256" key="4">
    <source>
        <dbReference type="ARBA" id="ARBA00023306"/>
    </source>
</evidence>
<accession>A0A1Q6R298</accession>
<comment type="caution">
    <text evidence="5">The sequence shown here is derived from an EMBL/GenBank/DDBJ whole genome shotgun (WGS) entry which is preliminary data.</text>
</comment>
<keyword evidence="1" id="KW-0963">Cytoplasm</keyword>
<dbReference type="GO" id="GO:0051301">
    <property type="term" value="P:cell division"/>
    <property type="evidence" value="ECO:0007669"/>
    <property type="project" value="UniProtKB-KW"/>
</dbReference>
<keyword evidence="3" id="KW-0159">Chromosome partition</keyword>
<evidence type="ECO:0000256" key="1">
    <source>
        <dbReference type="ARBA" id="ARBA00022490"/>
    </source>
</evidence>
<keyword evidence="2" id="KW-0132">Cell division</keyword>
<dbReference type="PANTHER" id="PTHR34298:SF2">
    <property type="entry name" value="SEGREGATION AND CONDENSATION PROTEIN B"/>
    <property type="match status" value="1"/>
</dbReference>
<dbReference type="Pfam" id="PF04079">
    <property type="entry name" value="SMC_ScpB"/>
    <property type="match status" value="1"/>
</dbReference>
<dbReference type="PIRSF" id="PIRSF019345">
    <property type="entry name" value="ScpB"/>
    <property type="match status" value="1"/>
</dbReference>
<protein>
    <submittedName>
        <fullName evidence="5">SMC-Scp complex subunit ScpB</fullName>
    </submittedName>
</protein>
<dbReference type="NCBIfam" id="TIGR00281">
    <property type="entry name" value="SMC-Scp complex subunit ScpB"/>
    <property type="match status" value="1"/>
</dbReference>
<gene>
    <name evidence="5" type="ORF">BHW43_09325</name>
</gene>
<organism evidence="5 6">
    <name type="scientific">Phascolarctobacterium succinatutens</name>
    <dbReference type="NCBI Taxonomy" id="626940"/>
    <lineage>
        <taxon>Bacteria</taxon>
        <taxon>Bacillati</taxon>
        <taxon>Bacillota</taxon>
        <taxon>Negativicutes</taxon>
        <taxon>Acidaminococcales</taxon>
        <taxon>Acidaminococcaceae</taxon>
        <taxon>Phascolarctobacterium</taxon>
    </lineage>
</organism>